<comment type="caution">
    <text evidence="2">The sequence shown here is derived from an EMBL/GenBank/DDBJ whole genome shotgun (WGS) entry which is preliminary data.</text>
</comment>
<keyword evidence="3" id="KW-1185">Reference proteome</keyword>
<dbReference type="RefSeq" id="WP_280764104.1">
    <property type="nucleotide sequence ID" value="NZ_JARXVC010000031.1"/>
</dbReference>
<accession>A0ABT6MKT3</accession>
<sequence length="106" mass="11928">MLSEVGAGGSGLTISGRAVRRLIGLLRISSDHAIPRMWAFVGVDGARLFGHWVWALKHKLWRNQIALSVFSLPVLDAVAPIPTNRVPRQQHDVGPHHRQWGQQQWR</sequence>
<organism evidence="2 3">
    <name type="scientific">Prescottella agglutinans</name>
    <dbReference type="NCBI Taxonomy" id="1644129"/>
    <lineage>
        <taxon>Bacteria</taxon>
        <taxon>Bacillati</taxon>
        <taxon>Actinomycetota</taxon>
        <taxon>Actinomycetes</taxon>
        <taxon>Mycobacteriales</taxon>
        <taxon>Nocardiaceae</taxon>
        <taxon>Prescottella</taxon>
    </lineage>
</organism>
<dbReference type="EMBL" id="JARXVC010000031">
    <property type="protein sequence ID" value="MDH6284936.1"/>
    <property type="molecule type" value="Genomic_DNA"/>
</dbReference>
<proteinExistence type="predicted"/>
<reference evidence="2 3" key="1">
    <citation type="submission" date="2023-04" db="EMBL/GenBank/DDBJ databases">
        <title>Forest soil microbial communities from Buena Vista Peninsula, Colon Province, Panama.</title>
        <authorList>
            <person name="Bouskill N."/>
        </authorList>
    </citation>
    <scope>NUCLEOTIDE SEQUENCE [LARGE SCALE GENOMIC DNA]</scope>
    <source>
        <strain evidence="2 3">CFH S0262</strain>
    </source>
</reference>
<feature type="region of interest" description="Disordered" evidence="1">
    <location>
        <begin position="85"/>
        <end position="106"/>
    </location>
</feature>
<name>A0ABT6MKT3_9NOCA</name>
<protein>
    <submittedName>
        <fullName evidence="2">Uncharacterized protein</fullName>
    </submittedName>
</protein>
<evidence type="ECO:0000313" key="3">
    <source>
        <dbReference type="Proteomes" id="UP001160334"/>
    </source>
</evidence>
<evidence type="ECO:0000313" key="2">
    <source>
        <dbReference type="EMBL" id="MDH6284936.1"/>
    </source>
</evidence>
<gene>
    <name evidence="2" type="ORF">M2280_006200</name>
</gene>
<dbReference type="Proteomes" id="UP001160334">
    <property type="component" value="Unassembled WGS sequence"/>
</dbReference>
<evidence type="ECO:0000256" key="1">
    <source>
        <dbReference type="SAM" id="MobiDB-lite"/>
    </source>
</evidence>